<evidence type="ECO:0000313" key="2">
    <source>
        <dbReference type="EMBL" id="KAF9473199.1"/>
    </source>
</evidence>
<reference evidence="2" key="1">
    <citation type="submission" date="2020-11" db="EMBL/GenBank/DDBJ databases">
        <authorList>
            <consortium name="DOE Joint Genome Institute"/>
            <person name="Ahrendt S."/>
            <person name="Riley R."/>
            <person name="Andreopoulos W."/>
            <person name="Labutti K."/>
            <person name="Pangilinan J."/>
            <person name="Ruiz-Duenas F.J."/>
            <person name="Barrasa J.M."/>
            <person name="Sanchez-Garcia M."/>
            <person name="Camarero S."/>
            <person name="Miyauchi S."/>
            <person name="Serrano A."/>
            <person name="Linde D."/>
            <person name="Babiker R."/>
            <person name="Drula E."/>
            <person name="Ayuso-Fernandez I."/>
            <person name="Pacheco R."/>
            <person name="Padilla G."/>
            <person name="Ferreira P."/>
            <person name="Barriuso J."/>
            <person name="Kellner H."/>
            <person name="Castanera R."/>
            <person name="Alfaro M."/>
            <person name="Ramirez L."/>
            <person name="Pisabarro A.G."/>
            <person name="Kuo A."/>
            <person name="Tritt A."/>
            <person name="Lipzen A."/>
            <person name="He G."/>
            <person name="Yan M."/>
            <person name="Ng V."/>
            <person name="Cullen D."/>
            <person name="Martin F."/>
            <person name="Rosso M.-N."/>
            <person name="Henrissat B."/>
            <person name="Hibbett D."/>
            <person name="Martinez A.T."/>
            <person name="Grigoriev I.V."/>
        </authorList>
    </citation>
    <scope>NUCLEOTIDE SEQUENCE</scope>
    <source>
        <strain evidence="2">CIRM-BRFM 674</strain>
    </source>
</reference>
<dbReference type="Proteomes" id="UP000807469">
    <property type="component" value="Unassembled WGS sequence"/>
</dbReference>
<feature type="compositionally biased region" description="Acidic residues" evidence="1">
    <location>
        <begin position="323"/>
        <end position="341"/>
    </location>
</feature>
<evidence type="ECO:0000256" key="1">
    <source>
        <dbReference type="SAM" id="MobiDB-lite"/>
    </source>
</evidence>
<accession>A0A9P6CUI4</accession>
<proteinExistence type="predicted"/>
<name>A0A9P6CUI4_9AGAR</name>
<evidence type="ECO:0000313" key="3">
    <source>
        <dbReference type="Proteomes" id="UP000807469"/>
    </source>
</evidence>
<protein>
    <submittedName>
        <fullName evidence="2">Uncharacterized protein</fullName>
    </submittedName>
</protein>
<organism evidence="2 3">
    <name type="scientific">Pholiota conissans</name>
    <dbReference type="NCBI Taxonomy" id="109636"/>
    <lineage>
        <taxon>Eukaryota</taxon>
        <taxon>Fungi</taxon>
        <taxon>Dikarya</taxon>
        <taxon>Basidiomycota</taxon>
        <taxon>Agaricomycotina</taxon>
        <taxon>Agaricomycetes</taxon>
        <taxon>Agaricomycetidae</taxon>
        <taxon>Agaricales</taxon>
        <taxon>Agaricineae</taxon>
        <taxon>Strophariaceae</taxon>
        <taxon>Pholiota</taxon>
    </lineage>
</organism>
<feature type="region of interest" description="Disordered" evidence="1">
    <location>
        <begin position="297"/>
        <end position="341"/>
    </location>
</feature>
<dbReference type="OrthoDB" id="3267098at2759"/>
<sequence>MHSYRKIQTIRQRKLVLLILLPSLSDYVFKNFIRCLQDHLLGRLLGHDLDGDSGKVYTPKDRLTVRIQNETIFRVCTARINYTTYDMRRAYDTVNPHTHPFIILSSPETDPGRHPFWYAAVIGIFHANVQHTGKDSRDYSLRWMEFLWVRWMGPVSNYSFGRQQARLPKIGFIPDSDEFAFGFLDPSLVLRGCHLLPSFKDGRTPNLLTMASKKTRTEARTSGLDDDWMSYYVGIFVDRDMLMRFLGHGVGHKGQTNCALCVDDTEDEDEGVNDDLDTGSNMQAELCLSEPLLGVNNAEAAVDPQDGDNDGDNDYPSLNRDDDNVDSDEELDDEVDLEGWL</sequence>
<comment type="caution">
    <text evidence="2">The sequence shown here is derived from an EMBL/GenBank/DDBJ whole genome shotgun (WGS) entry which is preliminary data.</text>
</comment>
<dbReference type="EMBL" id="MU155462">
    <property type="protein sequence ID" value="KAF9473199.1"/>
    <property type="molecule type" value="Genomic_DNA"/>
</dbReference>
<dbReference type="AlphaFoldDB" id="A0A9P6CUI4"/>
<keyword evidence="3" id="KW-1185">Reference proteome</keyword>
<gene>
    <name evidence="2" type="ORF">BDN70DRAFT_817603</name>
</gene>